<dbReference type="InterPro" id="IPR017907">
    <property type="entry name" value="Znf_RING_CS"/>
</dbReference>
<evidence type="ECO:0000256" key="6">
    <source>
        <dbReference type="ARBA" id="ARBA00022723"/>
    </source>
</evidence>
<dbReference type="UniPathway" id="UPA00143"/>
<dbReference type="PROSITE" id="PS00518">
    <property type="entry name" value="ZF_RING_1"/>
    <property type="match status" value="1"/>
</dbReference>
<protein>
    <recommendedName>
        <fullName evidence="4">RING-type E3 ubiquitin transferase</fullName>
        <ecNumber evidence="4">2.3.2.27</ecNumber>
    </recommendedName>
</protein>
<dbReference type="GO" id="GO:0061630">
    <property type="term" value="F:ubiquitin protein ligase activity"/>
    <property type="evidence" value="ECO:0007669"/>
    <property type="project" value="UniProtKB-EC"/>
</dbReference>
<keyword evidence="6" id="KW-0479">Metal-binding</keyword>
<keyword evidence="10" id="KW-0472">Membrane</keyword>
<evidence type="ECO:0000256" key="8">
    <source>
        <dbReference type="ARBA" id="ARBA00022786"/>
    </source>
</evidence>
<evidence type="ECO:0000259" key="13">
    <source>
        <dbReference type="PROSITE" id="PS50089"/>
    </source>
</evidence>
<evidence type="ECO:0000256" key="9">
    <source>
        <dbReference type="ARBA" id="ARBA00022833"/>
    </source>
</evidence>
<feature type="region of interest" description="Disordered" evidence="12">
    <location>
        <begin position="1"/>
        <end position="28"/>
    </location>
</feature>
<evidence type="ECO:0000256" key="1">
    <source>
        <dbReference type="ARBA" id="ARBA00000900"/>
    </source>
</evidence>
<dbReference type="InterPro" id="IPR001841">
    <property type="entry name" value="Znf_RING"/>
</dbReference>
<evidence type="ECO:0000256" key="10">
    <source>
        <dbReference type="ARBA" id="ARBA00023136"/>
    </source>
</evidence>
<dbReference type="Pfam" id="PF13923">
    <property type="entry name" value="zf-C3HC4_2"/>
    <property type="match status" value="1"/>
</dbReference>
<dbReference type="GO" id="GO:0005783">
    <property type="term" value="C:endoplasmic reticulum"/>
    <property type="evidence" value="ECO:0007669"/>
    <property type="project" value="InterPro"/>
</dbReference>
<dbReference type="PANTHER" id="PTHR12313">
    <property type="entry name" value="E3 UBIQUITIN-PROTEIN LIGASE RNF5-RELATED"/>
    <property type="match status" value="1"/>
</dbReference>
<comment type="catalytic activity">
    <reaction evidence="1">
        <text>S-ubiquitinyl-[E2 ubiquitin-conjugating enzyme]-L-cysteine + [acceptor protein]-L-lysine = [E2 ubiquitin-conjugating enzyme]-L-cysteine + N(6)-ubiquitinyl-[acceptor protein]-L-lysine.</text>
        <dbReference type="EC" id="2.3.2.27"/>
    </reaction>
</comment>
<dbReference type="InterPro" id="IPR045103">
    <property type="entry name" value="RNF5/RNF185-like"/>
</dbReference>
<dbReference type="AlphaFoldDB" id="A0A024UR62"/>
<name>A0A024UR62_9STRA</name>
<evidence type="ECO:0000256" key="3">
    <source>
        <dbReference type="ARBA" id="ARBA00004906"/>
    </source>
</evidence>
<evidence type="ECO:0000256" key="5">
    <source>
        <dbReference type="ARBA" id="ARBA00022679"/>
    </source>
</evidence>
<dbReference type="GO" id="GO:0016567">
    <property type="term" value="P:protein ubiquitination"/>
    <property type="evidence" value="ECO:0007669"/>
    <property type="project" value="UniProtKB-UniPathway"/>
</dbReference>
<dbReference type="STRING" id="157072.A0A024UR62"/>
<organism evidence="14">
    <name type="scientific">Aphanomyces invadans</name>
    <dbReference type="NCBI Taxonomy" id="157072"/>
    <lineage>
        <taxon>Eukaryota</taxon>
        <taxon>Sar</taxon>
        <taxon>Stramenopiles</taxon>
        <taxon>Oomycota</taxon>
        <taxon>Saprolegniomycetes</taxon>
        <taxon>Saprolegniales</taxon>
        <taxon>Verrucalvaceae</taxon>
        <taxon>Aphanomyces</taxon>
    </lineage>
</organism>
<comment type="subcellular location">
    <subcellularLocation>
        <location evidence="2">Endomembrane system</location>
    </subcellularLocation>
</comment>
<keyword evidence="5" id="KW-0808">Transferase</keyword>
<keyword evidence="7 11" id="KW-0863">Zinc-finger</keyword>
<evidence type="ECO:0000256" key="12">
    <source>
        <dbReference type="SAM" id="MobiDB-lite"/>
    </source>
</evidence>
<dbReference type="SUPFAM" id="SSF57850">
    <property type="entry name" value="RING/U-box"/>
    <property type="match status" value="1"/>
</dbReference>
<evidence type="ECO:0000256" key="7">
    <source>
        <dbReference type="ARBA" id="ARBA00022771"/>
    </source>
</evidence>
<gene>
    <name evidence="14" type="ORF">H310_01205</name>
</gene>
<evidence type="ECO:0000256" key="4">
    <source>
        <dbReference type="ARBA" id="ARBA00012483"/>
    </source>
</evidence>
<keyword evidence="9" id="KW-0862">Zinc</keyword>
<keyword evidence="8" id="KW-0833">Ubl conjugation pathway</keyword>
<dbReference type="GO" id="GO:0008270">
    <property type="term" value="F:zinc ion binding"/>
    <property type="evidence" value="ECO:0007669"/>
    <property type="project" value="UniProtKB-KW"/>
</dbReference>
<evidence type="ECO:0000313" key="14">
    <source>
        <dbReference type="EMBL" id="ETW08675.1"/>
    </source>
</evidence>
<dbReference type="GO" id="GO:0006511">
    <property type="term" value="P:ubiquitin-dependent protein catabolic process"/>
    <property type="evidence" value="ECO:0007669"/>
    <property type="project" value="InterPro"/>
</dbReference>
<evidence type="ECO:0000256" key="11">
    <source>
        <dbReference type="PROSITE-ProRule" id="PRU00175"/>
    </source>
</evidence>
<dbReference type="EMBL" id="KI913953">
    <property type="protein sequence ID" value="ETW08675.1"/>
    <property type="molecule type" value="Genomic_DNA"/>
</dbReference>
<dbReference type="InterPro" id="IPR013083">
    <property type="entry name" value="Znf_RING/FYVE/PHD"/>
</dbReference>
<dbReference type="VEuPathDB" id="FungiDB:H310_01205"/>
<dbReference type="RefSeq" id="XP_008862480.1">
    <property type="nucleotide sequence ID" value="XM_008864258.1"/>
</dbReference>
<feature type="domain" description="RING-type" evidence="13">
    <location>
        <begin position="40"/>
        <end position="78"/>
    </location>
</feature>
<dbReference type="GeneID" id="20078255"/>
<accession>A0A024UR62</accession>
<comment type="pathway">
    <text evidence="3">Protein modification; protein ubiquitination.</text>
</comment>
<reference evidence="14" key="1">
    <citation type="submission" date="2013-12" db="EMBL/GenBank/DDBJ databases">
        <title>The Genome Sequence of Aphanomyces invadans NJM9701.</title>
        <authorList>
            <consortium name="The Broad Institute Genomics Platform"/>
            <person name="Russ C."/>
            <person name="Tyler B."/>
            <person name="van West P."/>
            <person name="Dieguez-Uribeondo J."/>
            <person name="Young S.K."/>
            <person name="Zeng Q."/>
            <person name="Gargeya S."/>
            <person name="Fitzgerald M."/>
            <person name="Abouelleil A."/>
            <person name="Alvarado L."/>
            <person name="Chapman S.B."/>
            <person name="Gainer-Dewar J."/>
            <person name="Goldberg J."/>
            <person name="Griggs A."/>
            <person name="Gujja S."/>
            <person name="Hansen M."/>
            <person name="Howarth C."/>
            <person name="Imamovic A."/>
            <person name="Ireland A."/>
            <person name="Larimer J."/>
            <person name="McCowan C."/>
            <person name="Murphy C."/>
            <person name="Pearson M."/>
            <person name="Poon T.W."/>
            <person name="Priest M."/>
            <person name="Roberts A."/>
            <person name="Saif S."/>
            <person name="Shea T."/>
            <person name="Sykes S."/>
            <person name="Wortman J."/>
            <person name="Nusbaum C."/>
            <person name="Birren B."/>
        </authorList>
    </citation>
    <scope>NUCLEOTIDE SEQUENCE [LARGE SCALE GENOMIC DNA]</scope>
    <source>
        <strain evidence="14">NJM9701</strain>
    </source>
</reference>
<dbReference type="eggNOG" id="KOG0823">
    <property type="taxonomic scope" value="Eukaryota"/>
</dbReference>
<dbReference type="PROSITE" id="PS50089">
    <property type="entry name" value="ZF_RING_2"/>
    <property type="match status" value="1"/>
</dbReference>
<dbReference type="EC" id="2.3.2.27" evidence="4"/>
<dbReference type="OrthoDB" id="29886at2759"/>
<evidence type="ECO:0000256" key="2">
    <source>
        <dbReference type="ARBA" id="ARBA00004308"/>
    </source>
</evidence>
<dbReference type="SMART" id="SM00184">
    <property type="entry name" value="RING"/>
    <property type="match status" value="1"/>
</dbReference>
<proteinExistence type="predicted"/>
<dbReference type="Gene3D" id="3.30.40.10">
    <property type="entry name" value="Zinc/RING finger domain, C3HC4 (zinc finger)"/>
    <property type="match status" value="1"/>
</dbReference>
<sequence length="186" mass="20657">MRSDTRRTNMAGDEQPNLVPSNAPVPPRREVADGSYSFECNICLDHVKEPVVTLCGHLYCWSCLYRWISRNNQCPVCKAGVTQENVIPVYGRGSSAADPSTLPILTMTCPTVREDNDRSLFNDAAGLHSDSTPCKTWGFHPSSDSFLPSSGSNFNQLHIPSPSRQRALRQRPKRSSACSTFSYRDC</sequence>